<comment type="caution">
    <text evidence="2">The sequence shown here is derived from an EMBL/GenBank/DDBJ whole genome shotgun (WGS) entry which is preliminary data.</text>
</comment>
<reference evidence="2 3" key="1">
    <citation type="journal article" date="2019" name="Nat. Microbiol.">
        <title>Mediterranean grassland soil C-N compound turnover is dependent on rainfall and depth, and is mediated by genomically divergent microorganisms.</title>
        <authorList>
            <person name="Diamond S."/>
            <person name="Andeer P.F."/>
            <person name="Li Z."/>
            <person name="Crits-Christoph A."/>
            <person name="Burstein D."/>
            <person name="Anantharaman K."/>
            <person name="Lane K.R."/>
            <person name="Thomas B.C."/>
            <person name="Pan C."/>
            <person name="Northen T.R."/>
            <person name="Banfield J.F."/>
        </authorList>
    </citation>
    <scope>NUCLEOTIDE SEQUENCE [LARGE SCALE GENOMIC DNA]</scope>
    <source>
        <strain evidence="2">WS_3</strain>
    </source>
</reference>
<dbReference type="Proteomes" id="UP000320184">
    <property type="component" value="Unassembled WGS sequence"/>
</dbReference>
<evidence type="ECO:0000313" key="2">
    <source>
        <dbReference type="EMBL" id="TMQ47646.1"/>
    </source>
</evidence>
<protein>
    <submittedName>
        <fullName evidence="2">Cupin domain-containing protein</fullName>
    </submittedName>
</protein>
<dbReference type="InterPro" id="IPR014710">
    <property type="entry name" value="RmlC-like_jellyroll"/>
</dbReference>
<sequence>MKNFLFVFATAAFLPAALMAQERINPTDPQPTCAMCPGTLIPLAELEAYTKKAVAEKLVDQQVRDIDIGKAHVGIGMVYRGKLDRPAPDSFAEHDQVSEVYHIISGSATLVLGPDIVNRQRRPATLRTVVEFNGPGNNGSDIRDGVAHQIKAGDVVVIPAGTGHWFTRIDDHISYLMVRFDPDKVTPLKGEAQSRDYLSKPARK</sequence>
<name>A0A538S8I1_UNCEI</name>
<feature type="chain" id="PRO_5021964032" evidence="1">
    <location>
        <begin position="21"/>
        <end position="204"/>
    </location>
</feature>
<accession>A0A538S8I1</accession>
<organism evidence="2 3">
    <name type="scientific">Eiseniibacteriota bacterium</name>
    <dbReference type="NCBI Taxonomy" id="2212470"/>
    <lineage>
        <taxon>Bacteria</taxon>
        <taxon>Candidatus Eiseniibacteriota</taxon>
    </lineage>
</organism>
<evidence type="ECO:0000256" key="1">
    <source>
        <dbReference type="SAM" id="SignalP"/>
    </source>
</evidence>
<feature type="signal peptide" evidence="1">
    <location>
        <begin position="1"/>
        <end position="20"/>
    </location>
</feature>
<dbReference type="AlphaFoldDB" id="A0A538S8I1"/>
<dbReference type="SUPFAM" id="SSF51182">
    <property type="entry name" value="RmlC-like cupins"/>
    <property type="match status" value="1"/>
</dbReference>
<dbReference type="Gene3D" id="2.60.120.10">
    <property type="entry name" value="Jelly Rolls"/>
    <property type="match status" value="1"/>
</dbReference>
<dbReference type="InterPro" id="IPR011051">
    <property type="entry name" value="RmlC_Cupin_sf"/>
</dbReference>
<evidence type="ECO:0000313" key="3">
    <source>
        <dbReference type="Proteomes" id="UP000320184"/>
    </source>
</evidence>
<dbReference type="EMBL" id="VBOT01000172">
    <property type="protein sequence ID" value="TMQ47646.1"/>
    <property type="molecule type" value="Genomic_DNA"/>
</dbReference>
<proteinExistence type="predicted"/>
<keyword evidence="1" id="KW-0732">Signal</keyword>
<gene>
    <name evidence="2" type="ORF">E6K73_13390</name>
</gene>